<dbReference type="PANTHER" id="PTHR43022:SF1">
    <property type="entry name" value="PROTEIN SMF"/>
    <property type="match status" value="1"/>
</dbReference>
<dbReference type="Gene3D" id="1.10.10.10">
    <property type="entry name" value="Winged helix-like DNA-binding domain superfamily/Winged helix DNA-binding domain"/>
    <property type="match status" value="1"/>
</dbReference>
<dbReference type="Pfam" id="PF02481">
    <property type="entry name" value="DNA_processg_A"/>
    <property type="match status" value="1"/>
</dbReference>
<accession>A0A9D1IDW0</accession>
<gene>
    <name evidence="4" type="primary">dprA</name>
    <name evidence="4" type="ORF">IAB02_06300</name>
</gene>
<dbReference type="InterPro" id="IPR057666">
    <property type="entry name" value="DrpA_SLOG"/>
</dbReference>
<feature type="domain" description="DprA winged helix" evidence="3">
    <location>
        <begin position="280"/>
        <end position="339"/>
    </location>
</feature>
<protein>
    <submittedName>
        <fullName evidence="4">DNA-protecting protein DprA</fullName>
    </submittedName>
</protein>
<dbReference type="InterPro" id="IPR041614">
    <property type="entry name" value="DprA_WH"/>
</dbReference>
<sequence>MEEYSREERLRVWLRGLPGVGNRKFQKLMEFYGSAEEVWSDPSSIEGVRDEAALDAFFSRLAEEHIRILTRVSPDFPPQLQEIADAPEVLFLRGELPRRCFTVVGTRRATLDGRRAAREFSHAIAQAGVAVVSGMAAGIDQCAHEGALAAGKSVAVLGAGVDLPGSMESRELCEQILESGGALLSEYYPGTPPLPGNFPARNRILSALSPGILVVEAGEGSGALITAEYAFEQRRDVFAIPGSIYSPSSVGANRLIAEGAYPALDPGAIPEFYGWSGPSATAKPTADLTEEEQRIVEFLLLEPLSMDELVEKSNFPVSKLNSCLTSLELRGIIVKAPGGIYRAYQ</sequence>
<dbReference type="AlphaFoldDB" id="A0A9D1IDW0"/>
<reference evidence="4" key="2">
    <citation type="journal article" date="2021" name="PeerJ">
        <title>Extensive microbial diversity within the chicken gut microbiome revealed by metagenomics and culture.</title>
        <authorList>
            <person name="Gilroy R."/>
            <person name="Ravi A."/>
            <person name="Getino M."/>
            <person name="Pursley I."/>
            <person name="Horton D.L."/>
            <person name="Alikhan N.F."/>
            <person name="Baker D."/>
            <person name="Gharbi K."/>
            <person name="Hall N."/>
            <person name="Watson M."/>
            <person name="Adriaenssens E.M."/>
            <person name="Foster-Nyarko E."/>
            <person name="Jarju S."/>
            <person name="Secka A."/>
            <person name="Antonio M."/>
            <person name="Oren A."/>
            <person name="Chaudhuri R.R."/>
            <person name="La Ragione R."/>
            <person name="Hildebrand F."/>
            <person name="Pallen M.J."/>
        </authorList>
    </citation>
    <scope>NUCLEOTIDE SEQUENCE</scope>
    <source>
        <strain evidence="4">ChiHcec3-11533</strain>
    </source>
</reference>
<evidence type="ECO:0000259" key="2">
    <source>
        <dbReference type="Pfam" id="PF02481"/>
    </source>
</evidence>
<dbReference type="InterPro" id="IPR036390">
    <property type="entry name" value="WH_DNA-bd_sf"/>
</dbReference>
<dbReference type="SUPFAM" id="SSF46785">
    <property type="entry name" value="Winged helix' DNA-binding domain"/>
    <property type="match status" value="1"/>
</dbReference>
<dbReference type="NCBIfam" id="TIGR00732">
    <property type="entry name" value="dprA"/>
    <property type="match status" value="1"/>
</dbReference>
<feature type="domain" description="Smf/DprA SLOG" evidence="2">
    <location>
        <begin position="68"/>
        <end position="269"/>
    </location>
</feature>
<evidence type="ECO:0000313" key="4">
    <source>
        <dbReference type="EMBL" id="HIU34159.1"/>
    </source>
</evidence>
<name>A0A9D1IDW0_9FIRM</name>
<dbReference type="InterPro" id="IPR003488">
    <property type="entry name" value="DprA"/>
</dbReference>
<dbReference type="Proteomes" id="UP000824072">
    <property type="component" value="Unassembled WGS sequence"/>
</dbReference>
<dbReference type="Pfam" id="PF17782">
    <property type="entry name" value="WHD_DprA"/>
    <property type="match status" value="1"/>
</dbReference>
<comment type="similarity">
    <text evidence="1">Belongs to the DprA/Smf family.</text>
</comment>
<evidence type="ECO:0000313" key="5">
    <source>
        <dbReference type="Proteomes" id="UP000824072"/>
    </source>
</evidence>
<reference evidence="4" key="1">
    <citation type="submission" date="2020-10" db="EMBL/GenBank/DDBJ databases">
        <authorList>
            <person name="Gilroy R."/>
        </authorList>
    </citation>
    <scope>NUCLEOTIDE SEQUENCE</scope>
    <source>
        <strain evidence="4">ChiHcec3-11533</strain>
    </source>
</reference>
<proteinExistence type="inferred from homology"/>
<comment type="caution">
    <text evidence="4">The sequence shown here is derived from an EMBL/GenBank/DDBJ whole genome shotgun (WGS) entry which is preliminary data.</text>
</comment>
<dbReference type="InterPro" id="IPR036388">
    <property type="entry name" value="WH-like_DNA-bd_sf"/>
</dbReference>
<dbReference type="EMBL" id="DVMU01000141">
    <property type="protein sequence ID" value="HIU34159.1"/>
    <property type="molecule type" value="Genomic_DNA"/>
</dbReference>
<evidence type="ECO:0000256" key="1">
    <source>
        <dbReference type="ARBA" id="ARBA00006525"/>
    </source>
</evidence>
<dbReference type="SUPFAM" id="SSF102405">
    <property type="entry name" value="MCP/YpsA-like"/>
    <property type="match status" value="1"/>
</dbReference>
<dbReference type="GO" id="GO:0009294">
    <property type="term" value="P:DNA-mediated transformation"/>
    <property type="evidence" value="ECO:0007669"/>
    <property type="project" value="InterPro"/>
</dbReference>
<evidence type="ECO:0000259" key="3">
    <source>
        <dbReference type="Pfam" id="PF17782"/>
    </source>
</evidence>
<organism evidence="4 5">
    <name type="scientific">Candidatus Pullichristensenella excrementigallinarum</name>
    <dbReference type="NCBI Taxonomy" id="2840907"/>
    <lineage>
        <taxon>Bacteria</taxon>
        <taxon>Bacillati</taxon>
        <taxon>Bacillota</taxon>
        <taxon>Clostridia</taxon>
        <taxon>Candidatus Pullichristensenella</taxon>
    </lineage>
</organism>
<dbReference type="PANTHER" id="PTHR43022">
    <property type="entry name" value="PROTEIN SMF"/>
    <property type="match status" value="1"/>
</dbReference>
<dbReference type="Gene3D" id="3.40.50.450">
    <property type="match status" value="1"/>
</dbReference>